<proteinExistence type="predicted"/>
<feature type="compositionally biased region" description="Basic residues" evidence="1">
    <location>
        <begin position="297"/>
        <end position="306"/>
    </location>
</feature>
<evidence type="ECO:0000256" key="1">
    <source>
        <dbReference type="SAM" id="MobiDB-lite"/>
    </source>
</evidence>
<keyword evidence="3" id="KW-1185">Reference proteome</keyword>
<feature type="region of interest" description="Disordered" evidence="1">
    <location>
        <begin position="277"/>
        <end position="322"/>
    </location>
</feature>
<gene>
    <name evidence="2" type="ORF">GCM10008090_34800</name>
</gene>
<reference evidence="2" key="1">
    <citation type="journal article" date="2014" name="Int. J. Syst. Evol. Microbiol.">
        <title>Complete genome sequence of Corynebacterium casei LMG S-19264T (=DSM 44701T), isolated from a smear-ripened cheese.</title>
        <authorList>
            <consortium name="US DOE Joint Genome Institute (JGI-PGF)"/>
            <person name="Walter F."/>
            <person name="Albersmeier A."/>
            <person name="Kalinowski J."/>
            <person name="Ruckert C."/>
        </authorList>
    </citation>
    <scope>NUCLEOTIDE SEQUENCE</scope>
    <source>
        <strain evidence="2">KCTC 12711</strain>
    </source>
</reference>
<dbReference type="Proteomes" id="UP000614811">
    <property type="component" value="Unassembled WGS sequence"/>
</dbReference>
<comment type="caution">
    <text evidence="2">The sequence shown here is derived from an EMBL/GenBank/DDBJ whole genome shotgun (WGS) entry which is preliminary data.</text>
</comment>
<protein>
    <submittedName>
        <fullName evidence="2">Uncharacterized protein</fullName>
    </submittedName>
</protein>
<dbReference type="EMBL" id="BMXA01000011">
    <property type="protein sequence ID" value="GHA22020.1"/>
    <property type="molecule type" value="Genomic_DNA"/>
</dbReference>
<name>A0A918S2U9_9GAMM</name>
<sequence>MSSENGGNKLSRLRAEHVAKLKGITDQFEATMQLRNEVGSIKDSSMSKGAMRRALKSPQTPFVRRKAIETIMGDSSRANTMQEISERNLPLNQELPPPQLMHSDPRQRGPVRIGIEGDSLVFSRPKLTGDMVHFSTAAGADSIKQKDLMYPSMLDTKTSAHFGPGVYFTDRQTIRNSSNTGPMTHSSIQKAIYTKASEKNAERSAKVLEPLKRVYNEHDVNTYEIMPSRLSEMRADLFSRRRVGKKSRIGLSAEWHAGDKPRERRTVHKVETSVPSHIPLKPAMDTSQWAVSQRVRPSSKRSRSPRSKIGISHEAPARLSKK</sequence>
<accession>A0A918S2U9</accession>
<evidence type="ECO:0000313" key="3">
    <source>
        <dbReference type="Proteomes" id="UP000614811"/>
    </source>
</evidence>
<evidence type="ECO:0000313" key="2">
    <source>
        <dbReference type="EMBL" id="GHA22020.1"/>
    </source>
</evidence>
<dbReference type="RefSeq" id="WP_189402995.1">
    <property type="nucleotide sequence ID" value="NZ_BMXA01000011.1"/>
</dbReference>
<dbReference type="AlphaFoldDB" id="A0A918S2U9"/>
<organism evidence="2 3">
    <name type="scientific">Arenicella chitinivorans</name>
    <dbReference type="NCBI Taxonomy" id="1329800"/>
    <lineage>
        <taxon>Bacteria</taxon>
        <taxon>Pseudomonadati</taxon>
        <taxon>Pseudomonadota</taxon>
        <taxon>Gammaproteobacteria</taxon>
        <taxon>Arenicellales</taxon>
        <taxon>Arenicellaceae</taxon>
        <taxon>Arenicella</taxon>
    </lineage>
</organism>
<reference evidence="2" key="2">
    <citation type="submission" date="2020-09" db="EMBL/GenBank/DDBJ databases">
        <authorList>
            <person name="Sun Q."/>
            <person name="Kim S."/>
        </authorList>
    </citation>
    <scope>NUCLEOTIDE SEQUENCE</scope>
    <source>
        <strain evidence="2">KCTC 12711</strain>
    </source>
</reference>